<dbReference type="InterPro" id="IPR036322">
    <property type="entry name" value="WD40_repeat_dom_sf"/>
</dbReference>
<dbReference type="GO" id="GO:0006891">
    <property type="term" value="P:intra-Golgi vesicle-mediated transport"/>
    <property type="evidence" value="ECO:0007669"/>
    <property type="project" value="TreeGrafter"/>
</dbReference>
<dbReference type="SMART" id="SM00320">
    <property type="entry name" value="WD40"/>
    <property type="match status" value="1"/>
</dbReference>
<evidence type="ECO:0000313" key="5">
    <source>
        <dbReference type="Proteomes" id="UP000828390"/>
    </source>
</evidence>
<reference evidence="4" key="2">
    <citation type="submission" date="2020-11" db="EMBL/GenBank/DDBJ databases">
        <authorList>
            <person name="McCartney M.A."/>
            <person name="Auch B."/>
            <person name="Kono T."/>
            <person name="Mallez S."/>
            <person name="Becker A."/>
            <person name="Gohl D.M."/>
            <person name="Silverstein K.A.T."/>
            <person name="Koren S."/>
            <person name="Bechman K.B."/>
            <person name="Herman A."/>
            <person name="Abrahante J.E."/>
            <person name="Garbe J."/>
        </authorList>
    </citation>
    <scope>NUCLEOTIDE SEQUENCE</scope>
    <source>
        <strain evidence="4">Duluth1</strain>
        <tissue evidence="4">Whole animal</tissue>
    </source>
</reference>
<organism evidence="4 5">
    <name type="scientific">Dreissena polymorpha</name>
    <name type="common">Zebra mussel</name>
    <name type="synonym">Mytilus polymorpha</name>
    <dbReference type="NCBI Taxonomy" id="45954"/>
    <lineage>
        <taxon>Eukaryota</taxon>
        <taxon>Metazoa</taxon>
        <taxon>Spiralia</taxon>
        <taxon>Lophotrochozoa</taxon>
        <taxon>Mollusca</taxon>
        <taxon>Bivalvia</taxon>
        <taxon>Autobranchia</taxon>
        <taxon>Heteroconchia</taxon>
        <taxon>Euheterodonta</taxon>
        <taxon>Imparidentia</taxon>
        <taxon>Neoheterodontei</taxon>
        <taxon>Myida</taxon>
        <taxon>Dreissenoidea</taxon>
        <taxon>Dreissenidae</taxon>
        <taxon>Dreissena</taxon>
    </lineage>
</organism>
<dbReference type="AlphaFoldDB" id="A0A9D4EQ55"/>
<evidence type="ECO:0000256" key="2">
    <source>
        <dbReference type="ARBA" id="ARBA00022574"/>
    </source>
</evidence>
<dbReference type="GO" id="GO:0030126">
    <property type="term" value="C:COPI vesicle coat"/>
    <property type="evidence" value="ECO:0007669"/>
    <property type="project" value="TreeGrafter"/>
</dbReference>
<keyword evidence="2" id="KW-0853">WD repeat</keyword>
<sequence length="53" mass="6190">MHVRAYNYNTLERVHQFEAHSDYIRCIAVHPTQPFFLTSSGESLLFFFGQILG</sequence>
<reference evidence="4" key="1">
    <citation type="journal article" date="2019" name="bioRxiv">
        <title>The Genome of the Zebra Mussel, Dreissena polymorpha: A Resource for Invasive Species Research.</title>
        <authorList>
            <person name="McCartney M.A."/>
            <person name="Auch B."/>
            <person name="Kono T."/>
            <person name="Mallez S."/>
            <person name="Zhang Y."/>
            <person name="Obille A."/>
            <person name="Becker A."/>
            <person name="Abrahante J.E."/>
            <person name="Garbe J."/>
            <person name="Badalamenti J.P."/>
            <person name="Herman A."/>
            <person name="Mangelson H."/>
            <person name="Liachko I."/>
            <person name="Sullivan S."/>
            <person name="Sone E.D."/>
            <person name="Koren S."/>
            <person name="Silverstein K.A.T."/>
            <person name="Beckman K.B."/>
            <person name="Gohl D.M."/>
        </authorList>
    </citation>
    <scope>NUCLEOTIDE SEQUENCE</scope>
    <source>
        <strain evidence="4">Duluth1</strain>
        <tissue evidence="4">Whole animal</tissue>
    </source>
</reference>
<dbReference type="GO" id="GO:0006890">
    <property type="term" value="P:retrograde vesicle-mediated transport, Golgi to endoplasmic reticulum"/>
    <property type="evidence" value="ECO:0007669"/>
    <property type="project" value="TreeGrafter"/>
</dbReference>
<dbReference type="GO" id="GO:0006886">
    <property type="term" value="P:intracellular protein transport"/>
    <property type="evidence" value="ECO:0007669"/>
    <property type="project" value="TreeGrafter"/>
</dbReference>
<proteinExistence type="predicted"/>
<keyword evidence="3" id="KW-0677">Repeat</keyword>
<accession>A0A9D4EQ55</accession>
<comment type="subcellular location">
    <subcellularLocation>
        <location evidence="1">Cytoplasmic vesicle</location>
        <location evidence="1">COPI-coated vesicle membrane</location>
        <topology evidence="1">Peripheral membrane protein</topology>
        <orientation evidence="1">Cytoplasmic side</orientation>
    </subcellularLocation>
</comment>
<gene>
    <name evidence="4" type="ORF">DPMN_161731</name>
</gene>
<dbReference type="EMBL" id="JAIWYP010000008">
    <property type="protein sequence ID" value="KAH3783781.1"/>
    <property type="molecule type" value="Genomic_DNA"/>
</dbReference>
<protein>
    <submittedName>
        <fullName evidence="4">Uncharacterized protein</fullName>
    </submittedName>
</protein>
<dbReference type="InterPro" id="IPR015943">
    <property type="entry name" value="WD40/YVTN_repeat-like_dom_sf"/>
</dbReference>
<dbReference type="Gene3D" id="2.130.10.10">
    <property type="entry name" value="YVTN repeat-like/Quinoprotein amine dehydrogenase"/>
    <property type="match status" value="1"/>
</dbReference>
<dbReference type="InterPro" id="IPR001680">
    <property type="entry name" value="WD40_rpt"/>
</dbReference>
<dbReference type="Proteomes" id="UP000828390">
    <property type="component" value="Unassembled WGS sequence"/>
</dbReference>
<dbReference type="InterPro" id="IPR050844">
    <property type="entry name" value="Coatomer_complex_subunit"/>
</dbReference>
<comment type="caution">
    <text evidence="4">The sequence shown here is derived from an EMBL/GenBank/DDBJ whole genome shotgun (WGS) entry which is preliminary data.</text>
</comment>
<name>A0A9D4EQ55_DREPO</name>
<dbReference type="PANTHER" id="PTHR19876:SF2">
    <property type="entry name" value="COATOMER SUBUNIT BETA"/>
    <property type="match status" value="1"/>
</dbReference>
<dbReference type="SUPFAM" id="SSF50978">
    <property type="entry name" value="WD40 repeat-like"/>
    <property type="match status" value="1"/>
</dbReference>
<evidence type="ECO:0000256" key="1">
    <source>
        <dbReference type="ARBA" id="ARBA00004347"/>
    </source>
</evidence>
<dbReference type="GO" id="GO:0006888">
    <property type="term" value="P:endoplasmic reticulum to Golgi vesicle-mediated transport"/>
    <property type="evidence" value="ECO:0007669"/>
    <property type="project" value="TreeGrafter"/>
</dbReference>
<evidence type="ECO:0000313" key="4">
    <source>
        <dbReference type="EMBL" id="KAH3783781.1"/>
    </source>
</evidence>
<evidence type="ECO:0000256" key="3">
    <source>
        <dbReference type="ARBA" id="ARBA00022737"/>
    </source>
</evidence>
<dbReference type="PANTHER" id="PTHR19876">
    <property type="entry name" value="COATOMER"/>
    <property type="match status" value="1"/>
</dbReference>
<keyword evidence="5" id="KW-1185">Reference proteome</keyword>